<sequence>TLTDLAGYNIFYGTSPSALTQRIKVTNIGVTSYTVSGLTSGTWYFVVTSYTADGTESAPSNVVSTTIA</sequence>
<dbReference type="SUPFAM" id="SSF49265">
    <property type="entry name" value="Fibronectin type III"/>
    <property type="match status" value="1"/>
</dbReference>
<dbReference type="InterPro" id="IPR036116">
    <property type="entry name" value="FN3_sf"/>
</dbReference>
<accession>T0ZG33</accession>
<reference evidence="2" key="2">
    <citation type="journal article" date="2014" name="ISME J.">
        <title>Microbial stratification in low pH oxic and suboxic macroscopic growths along an acid mine drainage.</title>
        <authorList>
            <person name="Mendez-Garcia C."/>
            <person name="Mesa V."/>
            <person name="Sprenger R.R."/>
            <person name="Richter M."/>
            <person name="Diez M.S."/>
            <person name="Solano J."/>
            <person name="Bargiela R."/>
            <person name="Golyshina O.V."/>
            <person name="Manteca A."/>
            <person name="Ramos J.L."/>
            <person name="Gallego J.R."/>
            <person name="Llorente I."/>
            <person name="Martins Dos Santos V.A."/>
            <person name="Jensen O.N."/>
            <person name="Pelaez A.I."/>
            <person name="Sanchez J."/>
            <person name="Ferrer M."/>
        </authorList>
    </citation>
    <scope>NUCLEOTIDE SEQUENCE</scope>
</reference>
<proteinExistence type="predicted"/>
<dbReference type="PROSITE" id="PS50853">
    <property type="entry name" value="FN3"/>
    <property type="match status" value="1"/>
</dbReference>
<gene>
    <name evidence="2" type="ORF">B2A_08553</name>
</gene>
<name>T0ZG33_9ZZZZ</name>
<reference evidence="2" key="1">
    <citation type="submission" date="2013-08" db="EMBL/GenBank/DDBJ databases">
        <authorList>
            <person name="Mendez C."/>
            <person name="Richter M."/>
            <person name="Ferrer M."/>
            <person name="Sanchez J."/>
        </authorList>
    </citation>
    <scope>NUCLEOTIDE SEQUENCE</scope>
</reference>
<evidence type="ECO:0000259" key="1">
    <source>
        <dbReference type="PROSITE" id="PS50853"/>
    </source>
</evidence>
<organism evidence="2">
    <name type="scientific">mine drainage metagenome</name>
    <dbReference type="NCBI Taxonomy" id="410659"/>
    <lineage>
        <taxon>unclassified sequences</taxon>
        <taxon>metagenomes</taxon>
        <taxon>ecological metagenomes</taxon>
    </lineage>
</organism>
<protein>
    <submittedName>
        <fullName evidence="2">Ribonuclease HII</fullName>
    </submittedName>
</protein>
<dbReference type="Gene3D" id="2.60.40.10">
    <property type="entry name" value="Immunoglobulins"/>
    <property type="match status" value="1"/>
</dbReference>
<feature type="non-terminal residue" evidence="2">
    <location>
        <position position="1"/>
    </location>
</feature>
<dbReference type="EMBL" id="AUZZ01006162">
    <property type="protein sequence ID" value="EQD47151.1"/>
    <property type="molecule type" value="Genomic_DNA"/>
</dbReference>
<dbReference type="CDD" id="cd00063">
    <property type="entry name" value="FN3"/>
    <property type="match status" value="1"/>
</dbReference>
<dbReference type="AlphaFoldDB" id="T0ZG33"/>
<feature type="domain" description="Fibronectin type-III" evidence="1">
    <location>
        <begin position="1"/>
        <end position="68"/>
    </location>
</feature>
<evidence type="ECO:0000313" key="2">
    <source>
        <dbReference type="EMBL" id="EQD47151.1"/>
    </source>
</evidence>
<comment type="caution">
    <text evidence="2">The sequence shown here is derived from an EMBL/GenBank/DDBJ whole genome shotgun (WGS) entry which is preliminary data.</text>
</comment>
<dbReference type="InterPro" id="IPR013783">
    <property type="entry name" value="Ig-like_fold"/>
</dbReference>
<dbReference type="InterPro" id="IPR003961">
    <property type="entry name" value="FN3_dom"/>
</dbReference>